<keyword evidence="10" id="KW-0961">Cell wall biogenesis/degradation</keyword>
<dbReference type="InterPro" id="IPR051206">
    <property type="entry name" value="NAMLAA_amidase_2"/>
</dbReference>
<keyword evidence="8 14" id="KW-0378">Hydrolase</keyword>
<sequence>MRMKQKNIFQGWLLDAKKVHSPHFDQRPDKSDISLLVIHYISLPPEQFGGSYIDDFFQGKLDSYAHPYFSTIADVRVSAHCLITREGVITQYVNFNDRAWHAGLSSFEGREKCNDFSIGIELEGSNEQPFTDEQYVALKQLTQQIMLAYPMITKERIVGHCHISPGRKIDPGQYFDWQRYLSDLD</sequence>
<evidence type="ECO:0000313" key="15">
    <source>
        <dbReference type="Proteomes" id="UP000254496"/>
    </source>
</evidence>
<keyword evidence="7" id="KW-0479">Metal-binding</keyword>
<dbReference type="Pfam" id="PF01510">
    <property type="entry name" value="Amidase_2"/>
    <property type="match status" value="1"/>
</dbReference>
<dbReference type="InterPro" id="IPR002502">
    <property type="entry name" value="Amidase_domain"/>
</dbReference>
<evidence type="ECO:0000256" key="10">
    <source>
        <dbReference type="ARBA" id="ARBA00023316"/>
    </source>
</evidence>
<comment type="cofactor">
    <cofactor evidence="2">
        <name>Zn(2+)</name>
        <dbReference type="ChEBI" id="CHEBI:29105"/>
    </cofactor>
</comment>
<dbReference type="Proteomes" id="UP000254496">
    <property type="component" value="Unassembled WGS sequence"/>
</dbReference>
<dbReference type="GO" id="GO:0009254">
    <property type="term" value="P:peptidoglycan turnover"/>
    <property type="evidence" value="ECO:0007669"/>
    <property type="project" value="TreeGrafter"/>
</dbReference>
<dbReference type="EMBL" id="UGHJ01000001">
    <property type="protein sequence ID" value="STO67785.1"/>
    <property type="molecule type" value="Genomic_DNA"/>
</dbReference>
<dbReference type="Gene3D" id="3.40.80.10">
    <property type="entry name" value="Peptidoglycan recognition protein-like"/>
    <property type="match status" value="1"/>
</dbReference>
<dbReference type="AlphaFoldDB" id="A0AB38H640"/>
<evidence type="ECO:0000256" key="6">
    <source>
        <dbReference type="ARBA" id="ARBA00022490"/>
    </source>
</evidence>
<dbReference type="GO" id="GO:0009253">
    <property type="term" value="P:peptidoglycan catabolic process"/>
    <property type="evidence" value="ECO:0007669"/>
    <property type="project" value="InterPro"/>
</dbReference>
<dbReference type="PANTHER" id="PTHR30417">
    <property type="entry name" value="N-ACETYLMURAMOYL-L-ALANINE AMIDASE AMID"/>
    <property type="match status" value="1"/>
</dbReference>
<gene>
    <name evidence="14" type="primary">ampD</name>
    <name evidence="14" type="ORF">NCTC8540_00255</name>
</gene>
<proteinExistence type="inferred from homology"/>
<evidence type="ECO:0000256" key="1">
    <source>
        <dbReference type="ARBA" id="ARBA00001561"/>
    </source>
</evidence>
<evidence type="ECO:0000256" key="4">
    <source>
        <dbReference type="ARBA" id="ARBA00007553"/>
    </source>
</evidence>
<evidence type="ECO:0000256" key="12">
    <source>
        <dbReference type="ARBA" id="ARBA00042615"/>
    </source>
</evidence>
<evidence type="ECO:0000256" key="9">
    <source>
        <dbReference type="ARBA" id="ARBA00022833"/>
    </source>
</evidence>
<dbReference type="GO" id="GO:0005737">
    <property type="term" value="C:cytoplasm"/>
    <property type="evidence" value="ECO:0007669"/>
    <property type="project" value="UniProtKB-SubCell"/>
</dbReference>
<dbReference type="FunFam" id="3.40.80.10:FF:000002">
    <property type="entry name" value="1,6-anhydro-N-acetylmuramyl-L-alanine amidase"/>
    <property type="match status" value="1"/>
</dbReference>
<keyword evidence="6" id="KW-0963">Cytoplasm</keyword>
<dbReference type="SUPFAM" id="SSF55846">
    <property type="entry name" value="N-acetylmuramoyl-L-alanine amidase-like"/>
    <property type="match status" value="1"/>
</dbReference>
<keyword evidence="9" id="KW-0862">Zinc</keyword>
<dbReference type="PANTHER" id="PTHR30417:SF4">
    <property type="entry name" value="1,6-ANHYDRO-N-ACETYLMURAMYL-L-ALANINE AMIDASE AMPD"/>
    <property type="match status" value="1"/>
</dbReference>
<dbReference type="GO" id="GO:0071555">
    <property type="term" value="P:cell wall organization"/>
    <property type="evidence" value="ECO:0007669"/>
    <property type="project" value="UniProtKB-KW"/>
</dbReference>
<dbReference type="GO" id="GO:0008745">
    <property type="term" value="F:N-acetylmuramoyl-L-alanine amidase activity"/>
    <property type="evidence" value="ECO:0007669"/>
    <property type="project" value="UniProtKB-EC"/>
</dbReference>
<evidence type="ECO:0000256" key="7">
    <source>
        <dbReference type="ARBA" id="ARBA00022723"/>
    </source>
</evidence>
<evidence type="ECO:0000256" key="2">
    <source>
        <dbReference type="ARBA" id="ARBA00001947"/>
    </source>
</evidence>
<organism evidence="14 15">
    <name type="scientific">Canicola haemoglobinophilus</name>
    <dbReference type="NCBI Taxonomy" id="733"/>
    <lineage>
        <taxon>Bacteria</taxon>
        <taxon>Pseudomonadati</taxon>
        <taxon>Pseudomonadota</taxon>
        <taxon>Gammaproteobacteria</taxon>
        <taxon>Pasteurellales</taxon>
        <taxon>Pasteurellaceae</taxon>
        <taxon>Canicola</taxon>
    </lineage>
</organism>
<protein>
    <recommendedName>
        <fullName evidence="11">1,6-anhydro-N-acetylmuramyl-L-alanine amidase AmpD</fullName>
        <ecNumber evidence="5">3.5.1.28</ecNumber>
    </recommendedName>
    <alternativeName>
        <fullName evidence="12">N-acetylmuramoyl-L-alanine amidase</fullName>
    </alternativeName>
</protein>
<evidence type="ECO:0000256" key="8">
    <source>
        <dbReference type="ARBA" id="ARBA00022801"/>
    </source>
</evidence>
<feature type="domain" description="N-acetylmuramoyl-L-alanine amidase" evidence="13">
    <location>
        <begin position="21"/>
        <end position="172"/>
    </location>
</feature>
<reference evidence="14 15" key="1">
    <citation type="submission" date="2018-06" db="EMBL/GenBank/DDBJ databases">
        <authorList>
            <consortium name="Pathogen Informatics"/>
            <person name="Doyle S."/>
        </authorList>
    </citation>
    <scope>NUCLEOTIDE SEQUENCE [LARGE SCALE GENOMIC DNA]</scope>
    <source>
        <strain evidence="14 15">NCTC8540</strain>
    </source>
</reference>
<dbReference type="GO" id="GO:0046872">
    <property type="term" value="F:metal ion binding"/>
    <property type="evidence" value="ECO:0007669"/>
    <property type="project" value="UniProtKB-KW"/>
</dbReference>
<dbReference type="RefSeq" id="WP_115072537.1">
    <property type="nucleotide sequence ID" value="NZ_UGHE01000002.1"/>
</dbReference>
<comment type="similarity">
    <text evidence="4">Belongs to the N-acetylmuramoyl-L-alanine amidase 2 family.</text>
</comment>
<evidence type="ECO:0000256" key="5">
    <source>
        <dbReference type="ARBA" id="ARBA00011901"/>
    </source>
</evidence>
<accession>A0AB38H640</accession>
<name>A0AB38H640_9PAST</name>
<dbReference type="EC" id="3.5.1.28" evidence="5"/>
<evidence type="ECO:0000313" key="14">
    <source>
        <dbReference type="EMBL" id="STO67785.1"/>
    </source>
</evidence>
<comment type="catalytic activity">
    <reaction evidence="1">
        <text>Hydrolyzes the link between N-acetylmuramoyl residues and L-amino acid residues in certain cell-wall glycopeptides.</text>
        <dbReference type="EC" id="3.5.1.28"/>
    </reaction>
</comment>
<comment type="caution">
    <text evidence="14">The sequence shown here is derived from an EMBL/GenBank/DDBJ whole genome shotgun (WGS) entry which is preliminary data.</text>
</comment>
<evidence type="ECO:0000256" key="3">
    <source>
        <dbReference type="ARBA" id="ARBA00004496"/>
    </source>
</evidence>
<dbReference type="CDD" id="cd06583">
    <property type="entry name" value="PGRP"/>
    <property type="match status" value="1"/>
</dbReference>
<dbReference type="InterPro" id="IPR036505">
    <property type="entry name" value="Amidase/PGRP_sf"/>
</dbReference>
<evidence type="ECO:0000256" key="11">
    <source>
        <dbReference type="ARBA" id="ARBA00039257"/>
    </source>
</evidence>
<dbReference type="NCBIfam" id="NF008758">
    <property type="entry name" value="PRK11789.1"/>
    <property type="match status" value="1"/>
</dbReference>
<evidence type="ECO:0000259" key="13">
    <source>
        <dbReference type="SMART" id="SM00644"/>
    </source>
</evidence>
<dbReference type="SMART" id="SM00644">
    <property type="entry name" value="Ami_2"/>
    <property type="match status" value="1"/>
</dbReference>
<comment type="subcellular location">
    <subcellularLocation>
        <location evidence="3">Cytoplasm</location>
    </subcellularLocation>
</comment>